<dbReference type="Proteomes" id="UP000198889">
    <property type="component" value="Unassembled WGS sequence"/>
</dbReference>
<dbReference type="EMBL" id="FMTP01000001">
    <property type="protein sequence ID" value="SCW47757.1"/>
    <property type="molecule type" value="Genomic_DNA"/>
</dbReference>
<accession>A0A1G4QTL1</accession>
<keyword evidence="3" id="KW-1185">Reference proteome</keyword>
<reference evidence="3" key="1">
    <citation type="submission" date="2016-10" db="EMBL/GenBank/DDBJ databases">
        <authorList>
            <person name="Varghese N."/>
            <person name="Submissions S."/>
        </authorList>
    </citation>
    <scope>NUCLEOTIDE SEQUENCE [LARGE SCALE GENOMIC DNA]</scope>
    <source>
        <strain evidence="3">CGMCC 1.1761</strain>
    </source>
</reference>
<feature type="region of interest" description="Disordered" evidence="1">
    <location>
        <begin position="63"/>
        <end position="85"/>
    </location>
</feature>
<feature type="compositionally biased region" description="Low complexity" evidence="1">
    <location>
        <begin position="63"/>
        <end position="76"/>
    </location>
</feature>
<evidence type="ECO:0000256" key="1">
    <source>
        <dbReference type="SAM" id="MobiDB-lite"/>
    </source>
</evidence>
<name>A0A1G4QTL1_9HYPH</name>
<dbReference type="RefSeq" id="WP_091437187.1">
    <property type="nucleotide sequence ID" value="NZ_FMTP01000001.1"/>
</dbReference>
<evidence type="ECO:0000313" key="3">
    <source>
        <dbReference type="Proteomes" id="UP000198889"/>
    </source>
</evidence>
<protein>
    <submittedName>
        <fullName evidence="2">Uncharacterized protein</fullName>
    </submittedName>
</protein>
<gene>
    <name evidence="2" type="ORF">SAMN05660859_1411</name>
</gene>
<sequence length="85" mass="9066">MSRPLPASALPVSRPTLTRLETKAEAISRAAMETIHQEVVRREAKTAQLRAARLAKEAAERAVTAAKPPAARSAPAAKRKVASAR</sequence>
<dbReference type="AlphaFoldDB" id="A0A1G4QTL1"/>
<organism evidence="2 3">
    <name type="scientific">Ancylobacter rudongensis</name>
    <dbReference type="NCBI Taxonomy" id="177413"/>
    <lineage>
        <taxon>Bacteria</taxon>
        <taxon>Pseudomonadati</taxon>
        <taxon>Pseudomonadota</taxon>
        <taxon>Alphaproteobacteria</taxon>
        <taxon>Hyphomicrobiales</taxon>
        <taxon>Xanthobacteraceae</taxon>
        <taxon>Ancylobacter</taxon>
    </lineage>
</organism>
<proteinExistence type="predicted"/>
<evidence type="ECO:0000313" key="2">
    <source>
        <dbReference type="EMBL" id="SCW47757.1"/>
    </source>
</evidence>